<dbReference type="OrthoDB" id="10251426at2759"/>
<protein>
    <recommendedName>
        <fullName evidence="1">COMM domain-containing protein 1</fullName>
    </recommendedName>
</protein>
<dbReference type="InterPro" id="IPR017920">
    <property type="entry name" value="COMM"/>
</dbReference>
<evidence type="ECO:0000259" key="4">
    <source>
        <dbReference type="PROSITE" id="PS51269"/>
    </source>
</evidence>
<dbReference type="PROSITE" id="PS51269">
    <property type="entry name" value="COMM"/>
    <property type="match status" value="1"/>
</dbReference>
<dbReference type="KEGG" id="aten:116287584"/>
<dbReference type="FunCoup" id="A0A6P8HC97">
    <property type="interactions" value="878"/>
</dbReference>
<dbReference type="PANTHER" id="PTHR21199">
    <property type="entry name" value="COMM DOMAIN-CONTAINING PROTEIN 1"/>
    <property type="match status" value="1"/>
</dbReference>
<feature type="coiled-coil region" evidence="3">
    <location>
        <begin position="170"/>
        <end position="197"/>
    </location>
</feature>
<dbReference type="GO" id="GO:1902306">
    <property type="term" value="P:negative regulation of sodium ion transmembrane transport"/>
    <property type="evidence" value="ECO:0007669"/>
    <property type="project" value="TreeGrafter"/>
</dbReference>
<evidence type="ECO:0000256" key="2">
    <source>
        <dbReference type="ARBA" id="ARBA00093455"/>
    </source>
</evidence>
<dbReference type="Proteomes" id="UP000515163">
    <property type="component" value="Unplaced"/>
</dbReference>
<gene>
    <name evidence="6" type="primary">LOC116287584</name>
</gene>
<proteinExistence type="inferred from homology"/>
<comment type="similarity">
    <text evidence="2">Belongs to the COMM domain-containing protein 1 family.</text>
</comment>
<accession>A0A6P8HC97</accession>
<dbReference type="GO" id="GO:2000009">
    <property type="term" value="P:negative regulation of protein localization to cell surface"/>
    <property type="evidence" value="ECO:0007669"/>
    <property type="project" value="TreeGrafter"/>
</dbReference>
<dbReference type="InterPro" id="IPR037351">
    <property type="entry name" value="Murr1"/>
</dbReference>
<dbReference type="InterPro" id="IPR033776">
    <property type="entry name" value="COMMD1_N"/>
</dbReference>
<dbReference type="GO" id="GO:0032434">
    <property type="term" value="P:regulation of proteasomal ubiquitin-dependent protein catabolic process"/>
    <property type="evidence" value="ECO:0007669"/>
    <property type="project" value="TreeGrafter"/>
</dbReference>
<dbReference type="GO" id="GO:0005768">
    <property type="term" value="C:endosome"/>
    <property type="evidence" value="ECO:0007669"/>
    <property type="project" value="TreeGrafter"/>
</dbReference>
<dbReference type="PANTHER" id="PTHR21199:SF1">
    <property type="entry name" value="COMM DOMAIN-CONTAINING PROTEIN 1"/>
    <property type="match status" value="1"/>
</dbReference>
<dbReference type="GeneID" id="116287584"/>
<keyword evidence="3" id="KW-0175">Coiled coil</keyword>
<evidence type="ECO:0000256" key="1">
    <source>
        <dbReference type="ARBA" id="ARBA00016551"/>
    </source>
</evidence>
<name>A0A6P8HC97_ACTTE</name>
<evidence type="ECO:0000313" key="6">
    <source>
        <dbReference type="RefSeq" id="XP_031550135.1"/>
    </source>
</evidence>
<dbReference type="Pfam" id="PF17221">
    <property type="entry name" value="COMMD1_N"/>
    <property type="match status" value="1"/>
</dbReference>
<organism evidence="5 6">
    <name type="scientific">Actinia tenebrosa</name>
    <name type="common">Australian red waratah sea anemone</name>
    <dbReference type="NCBI Taxonomy" id="6105"/>
    <lineage>
        <taxon>Eukaryota</taxon>
        <taxon>Metazoa</taxon>
        <taxon>Cnidaria</taxon>
        <taxon>Anthozoa</taxon>
        <taxon>Hexacorallia</taxon>
        <taxon>Actiniaria</taxon>
        <taxon>Actiniidae</taxon>
        <taxon>Actinia</taxon>
    </lineage>
</organism>
<feature type="domain" description="COMM" evidence="4">
    <location>
        <begin position="118"/>
        <end position="195"/>
    </location>
</feature>
<reference evidence="6" key="1">
    <citation type="submission" date="2025-08" db="UniProtKB">
        <authorList>
            <consortium name="RefSeq"/>
        </authorList>
    </citation>
    <scope>IDENTIFICATION</scope>
    <source>
        <tissue evidence="6">Tentacle</tissue>
    </source>
</reference>
<dbReference type="AlphaFoldDB" id="A0A6P8HC97"/>
<evidence type="ECO:0000313" key="5">
    <source>
        <dbReference type="Proteomes" id="UP000515163"/>
    </source>
</evidence>
<sequence>MAAAVSADKNVVGLLNGLAKRQFFGESEITDSFLKVELFPDLTDEEFEAMLGKYELLLRNIVASDMDFNQLEAFLTSQTKKREGALKLEQAAAFMKFWKSQKTKIHDSLVQKASWNNKLKDVSWRIDLKTQARSIEQINTPVAIVEMQVENAATRHNGKNGNKDVDIFQFEMDESQINKLVSNIEDIEKQLASYAQS</sequence>
<keyword evidence="5" id="KW-1185">Reference proteome</keyword>
<evidence type="ECO:0000256" key="3">
    <source>
        <dbReference type="SAM" id="Coils"/>
    </source>
</evidence>
<dbReference type="GO" id="GO:0055070">
    <property type="term" value="P:copper ion homeostasis"/>
    <property type="evidence" value="ECO:0007669"/>
    <property type="project" value="InterPro"/>
</dbReference>
<dbReference type="Pfam" id="PF07258">
    <property type="entry name" value="COMM_domain"/>
    <property type="match status" value="1"/>
</dbReference>
<dbReference type="RefSeq" id="XP_031550135.1">
    <property type="nucleotide sequence ID" value="XM_031694275.1"/>
</dbReference>
<dbReference type="InParanoid" id="A0A6P8HC97"/>
<dbReference type="GO" id="GO:0031398">
    <property type="term" value="P:positive regulation of protein ubiquitination"/>
    <property type="evidence" value="ECO:0007669"/>
    <property type="project" value="TreeGrafter"/>
</dbReference>